<accession>A0A1M4XG97</accession>
<proteinExistence type="inferred from homology"/>
<evidence type="ECO:0000259" key="6">
    <source>
        <dbReference type="Pfam" id="PF02492"/>
    </source>
</evidence>
<dbReference type="InterPro" id="IPR003495">
    <property type="entry name" value="CobW/HypB/UreG_nucleotide-bd"/>
</dbReference>
<dbReference type="PANTHER" id="PTHR13748:SF62">
    <property type="entry name" value="COBW DOMAIN-CONTAINING PROTEIN"/>
    <property type="match status" value="1"/>
</dbReference>
<dbReference type="GO" id="GO:0005737">
    <property type="term" value="C:cytoplasm"/>
    <property type="evidence" value="ECO:0007669"/>
    <property type="project" value="TreeGrafter"/>
</dbReference>
<evidence type="ECO:0000256" key="3">
    <source>
        <dbReference type="ARBA" id="ARBA00023186"/>
    </source>
</evidence>
<sequence length="323" mass="37565">MKTKVDIFSGFLGAGKTMLIKKLIREKLKEEQIFIIENEFGQISIDSKILKECDVLIKEINAGCICCTVSGDFKKAIKEIIKEYHPERIIIEPSGVAKLSEILDLFNDESFKEHIELNMLITVVDALKFNLYIKNFSEFYKNQIIKGKTIILSRTQLLSKEDVDRIVEEIEKLNPKAKIISDNWDNLDGDFIVNLGEEKELEENKEKYLKNNNILKTFKVKGVLRKKKLHNANESFETLCKRFNKEFSEDKLIKILESLDDENLFGRILRAKGIVKLNNKRWVQFDYVPKEIKFRETKNDSINSICIIGSNINKEALKNLFDF</sequence>
<evidence type="ECO:0000313" key="9">
    <source>
        <dbReference type="Proteomes" id="UP000184035"/>
    </source>
</evidence>
<dbReference type="STRING" id="1533.SAMN05443638_11828"/>
<dbReference type="EMBL" id="FQVM01000018">
    <property type="protein sequence ID" value="SHE92657.1"/>
    <property type="molecule type" value="Genomic_DNA"/>
</dbReference>
<evidence type="ECO:0000259" key="7">
    <source>
        <dbReference type="Pfam" id="PF07683"/>
    </source>
</evidence>
<dbReference type="AlphaFoldDB" id="A0A1M4XG97"/>
<dbReference type="GO" id="GO:0016787">
    <property type="term" value="F:hydrolase activity"/>
    <property type="evidence" value="ECO:0007669"/>
    <property type="project" value="UniProtKB-KW"/>
</dbReference>
<organism evidence="8 9">
    <name type="scientific">Clostridium fallax</name>
    <dbReference type="NCBI Taxonomy" id="1533"/>
    <lineage>
        <taxon>Bacteria</taxon>
        <taxon>Bacillati</taxon>
        <taxon>Bacillota</taxon>
        <taxon>Clostridia</taxon>
        <taxon>Eubacteriales</taxon>
        <taxon>Clostridiaceae</taxon>
        <taxon>Clostridium</taxon>
    </lineage>
</organism>
<keyword evidence="9" id="KW-1185">Reference proteome</keyword>
<dbReference type="Pfam" id="PF07683">
    <property type="entry name" value="CobW_C"/>
    <property type="match status" value="1"/>
</dbReference>
<feature type="domain" description="CobW/HypB/UreG nucleotide-binding" evidence="6">
    <location>
        <begin position="6"/>
        <end position="180"/>
    </location>
</feature>
<evidence type="ECO:0000256" key="5">
    <source>
        <dbReference type="ARBA" id="ARBA00049117"/>
    </source>
</evidence>
<dbReference type="InterPro" id="IPR011629">
    <property type="entry name" value="CobW-like_C"/>
</dbReference>
<gene>
    <name evidence="8" type="ORF">SAMN05443638_11828</name>
</gene>
<keyword evidence="1" id="KW-0547">Nucleotide-binding</keyword>
<dbReference type="Proteomes" id="UP000184035">
    <property type="component" value="Unassembled WGS sequence"/>
</dbReference>
<feature type="domain" description="CobW C-terminal" evidence="7">
    <location>
        <begin position="237"/>
        <end position="322"/>
    </location>
</feature>
<reference evidence="8 9" key="1">
    <citation type="submission" date="2016-11" db="EMBL/GenBank/DDBJ databases">
        <authorList>
            <person name="Jaros S."/>
            <person name="Januszkiewicz K."/>
            <person name="Wedrychowicz H."/>
        </authorList>
    </citation>
    <scope>NUCLEOTIDE SEQUENCE [LARGE SCALE GENOMIC DNA]</scope>
    <source>
        <strain evidence="8 9">DSM 2631</strain>
    </source>
</reference>
<dbReference type="RefSeq" id="WP_072896631.1">
    <property type="nucleotide sequence ID" value="NZ_FQVM01000018.1"/>
</dbReference>
<dbReference type="SUPFAM" id="SSF90002">
    <property type="entry name" value="Hypothetical protein YjiA, C-terminal domain"/>
    <property type="match status" value="1"/>
</dbReference>
<keyword evidence="3" id="KW-0143">Chaperone</keyword>
<comment type="similarity">
    <text evidence="4">Belongs to the SIMIBI class G3E GTPase family. ZNG1 subfamily.</text>
</comment>
<dbReference type="InterPro" id="IPR036627">
    <property type="entry name" value="CobW-likC_sf"/>
</dbReference>
<dbReference type="PANTHER" id="PTHR13748">
    <property type="entry name" value="COBW-RELATED"/>
    <property type="match status" value="1"/>
</dbReference>
<dbReference type="Gene3D" id="3.40.50.300">
    <property type="entry name" value="P-loop containing nucleotide triphosphate hydrolases"/>
    <property type="match status" value="1"/>
</dbReference>
<protein>
    <submittedName>
        <fullName evidence="8">GTPase, G3E family</fullName>
    </submittedName>
</protein>
<dbReference type="GO" id="GO:0000166">
    <property type="term" value="F:nucleotide binding"/>
    <property type="evidence" value="ECO:0007669"/>
    <property type="project" value="UniProtKB-KW"/>
</dbReference>
<dbReference type="InterPro" id="IPR027417">
    <property type="entry name" value="P-loop_NTPase"/>
</dbReference>
<evidence type="ECO:0000313" key="8">
    <source>
        <dbReference type="EMBL" id="SHE92657.1"/>
    </source>
</evidence>
<name>A0A1M4XG97_9CLOT</name>
<dbReference type="CDD" id="cd03112">
    <property type="entry name" value="CobW-like"/>
    <property type="match status" value="1"/>
</dbReference>
<dbReference type="Gene3D" id="3.30.1220.10">
    <property type="entry name" value="CobW-like, C-terminal domain"/>
    <property type="match status" value="1"/>
</dbReference>
<dbReference type="SUPFAM" id="SSF52540">
    <property type="entry name" value="P-loop containing nucleoside triphosphate hydrolases"/>
    <property type="match status" value="1"/>
</dbReference>
<keyword evidence="2" id="KW-0378">Hydrolase</keyword>
<evidence type="ECO:0000256" key="1">
    <source>
        <dbReference type="ARBA" id="ARBA00022741"/>
    </source>
</evidence>
<dbReference type="InterPro" id="IPR051316">
    <property type="entry name" value="Zinc-reg_GTPase_activator"/>
</dbReference>
<evidence type="ECO:0000256" key="2">
    <source>
        <dbReference type="ARBA" id="ARBA00022801"/>
    </source>
</evidence>
<dbReference type="Pfam" id="PF02492">
    <property type="entry name" value="cobW"/>
    <property type="match status" value="1"/>
</dbReference>
<evidence type="ECO:0000256" key="4">
    <source>
        <dbReference type="ARBA" id="ARBA00034320"/>
    </source>
</evidence>
<comment type="catalytic activity">
    <reaction evidence="5">
        <text>GTP + H2O = GDP + phosphate + H(+)</text>
        <dbReference type="Rhea" id="RHEA:19669"/>
        <dbReference type="ChEBI" id="CHEBI:15377"/>
        <dbReference type="ChEBI" id="CHEBI:15378"/>
        <dbReference type="ChEBI" id="CHEBI:37565"/>
        <dbReference type="ChEBI" id="CHEBI:43474"/>
        <dbReference type="ChEBI" id="CHEBI:58189"/>
    </reaction>
    <physiologicalReaction direction="left-to-right" evidence="5">
        <dbReference type="Rhea" id="RHEA:19670"/>
    </physiologicalReaction>
</comment>